<dbReference type="EMBL" id="JBAMMX010000015">
    <property type="protein sequence ID" value="KAK6926756.1"/>
    <property type="molecule type" value="Genomic_DNA"/>
</dbReference>
<reference evidence="2 3" key="1">
    <citation type="submission" date="2023-12" db="EMBL/GenBank/DDBJ databases">
        <title>A high-quality genome assembly for Dillenia turbinata (Dilleniales).</title>
        <authorList>
            <person name="Chanderbali A."/>
        </authorList>
    </citation>
    <scope>NUCLEOTIDE SEQUENCE [LARGE SCALE GENOMIC DNA]</scope>
    <source>
        <strain evidence="2">LSX21</strain>
        <tissue evidence="2">Leaf</tissue>
    </source>
</reference>
<comment type="caution">
    <text evidence="2">The sequence shown here is derived from an EMBL/GenBank/DDBJ whole genome shotgun (WGS) entry which is preliminary data.</text>
</comment>
<sequence>MYPLDPSNCIAPLFFLFNSLSSSSSPSSSSSSTISPTDLNHCCCECNRDRKRDLKRPAFSTSKSKVL</sequence>
<name>A0AAN8VAV9_9MAGN</name>
<proteinExistence type="predicted"/>
<protein>
    <submittedName>
        <fullName evidence="2">Uncharacterized protein</fullName>
    </submittedName>
</protein>
<feature type="compositionally biased region" description="Low complexity" evidence="1">
    <location>
        <begin position="20"/>
        <end position="35"/>
    </location>
</feature>
<organism evidence="2 3">
    <name type="scientific">Dillenia turbinata</name>
    <dbReference type="NCBI Taxonomy" id="194707"/>
    <lineage>
        <taxon>Eukaryota</taxon>
        <taxon>Viridiplantae</taxon>
        <taxon>Streptophyta</taxon>
        <taxon>Embryophyta</taxon>
        <taxon>Tracheophyta</taxon>
        <taxon>Spermatophyta</taxon>
        <taxon>Magnoliopsida</taxon>
        <taxon>eudicotyledons</taxon>
        <taxon>Gunneridae</taxon>
        <taxon>Pentapetalae</taxon>
        <taxon>Dilleniales</taxon>
        <taxon>Dilleniaceae</taxon>
        <taxon>Dillenia</taxon>
    </lineage>
</organism>
<dbReference type="Proteomes" id="UP001370490">
    <property type="component" value="Unassembled WGS sequence"/>
</dbReference>
<feature type="region of interest" description="Disordered" evidence="1">
    <location>
        <begin position="20"/>
        <end position="40"/>
    </location>
</feature>
<dbReference type="AlphaFoldDB" id="A0AAN8VAV9"/>
<accession>A0AAN8VAV9</accession>
<gene>
    <name evidence="2" type="ORF">RJ641_008475</name>
</gene>
<evidence type="ECO:0000256" key="1">
    <source>
        <dbReference type="SAM" id="MobiDB-lite"/>
    </source>
</evidence>
<evidence type="ECO:0000313" key="3">
    <source>
        <dbReference type="Proteomes" id="UP001370490"/>
    </source>
</evidence>
<keyword evidence="3" id="KW-1185">Reference proteome</keyword>
<evidence type="ECO:0000313" key="2">
    <source>
        <dbReference type="EMBL" id="KAK6926756.1"/>
    </source>
</evidence>